<keyword evidence="1" id="KW-0472">Membrane</keyword>
<dbReference type="Proteomes" id="UP001592528">
    <property type="component" value="Unassembled WGS sequence"/>
</dbReference>
<feature type="transmembrane region" description="Helical" evidence="1">
    <location>
        <begin position="37"/>
        <end position="55"/>
    </location>
</feature>
<reference evidence="2 3" key="1">
    <citation type="submission" date="2024-09" db="EMBL/GenBank/DDBJ databases">
        <authorList>
            <person name="Lee S.D."/>
        </authorList>
    </citation>
    <scope>NUCLEOTIDE SEQUENCE [LARGE SCALE GENOMIC DNA]</scope>
    <source>
        <strain evidence="2 3">N1-5</strain>
    </source>
</reference>
<sequence>MTRTAARRWEFLGLASVTGLALNSLLAFMTDGWRTGVADLVLVEGIAVALVLHHLRSRRSRTNYAAACSTRNDNDTTVAP</sequence>
<organism evidence="2 3">
    <name type="scientific">Streptacidiphilus cavernicola</name>
    <dbReference type="NCBI Taxonomy" id="3342716"/>
    <lineage>
        <taxon>Bacteria</taxon>
        <taxon>Bacillati</taxon>
        <taxon>Actinomycetota</taxon>
        <taxon>Actinomycetes</taxon>
        <taxon>Kitasatosporales</taxon>
        <taxon>Streptomycetaceae</taxon>
        <taxon>Streptacidiphilus</taxon>
    </lineage>
</organism>
<dbReference type="RefSeq" id="WP_030255920.1">
    <property type="nucleotide sequence ID" value="NZ_JBHEZZ010000013.1"/>
</dbReference>
<accession>A0ABV6URV8</accession>
<comment type="caution">
    <text evidence="2">The sequence shown here is derived from an EMBL/GenBank/DDBJ whole genome shotgun (WGS) entry which is preliminary data.</text>
</comment>
<keyword evidence="1" id="KW-1133">Transmembrane helix</keyword>
<proteinExistence type="predicted"/>
<evidence type="ECO:0000256" key="1">
    <source>
        <dbReference type="SAM" id="Phobius"/>
    </source>
</evidence>
<evidence type="ECO:0000313" key="3">
    <source>
        <dbReference type="Proteomes" id="UP001592528"/>
    </source>
</evidence>
<gene>
    <name evidence="2" type="ORF">ACEZDJ_23215</name>
</gene>
<protein>
    <submittedName>
        <fullName evidence="2">Uncharacterized protein</fullName>
    </submittedName>
</protein>
<evidence type="ECO:0000313" key="2">
    <source>
        <dbReference type="EMBL" id="MFC1404206.1"/>
    </source>
</evidence>
<dbReference type="EMBL" id="JBHEZZ010000013">
    <property type="protein sequence ID" value="MFC1404206.1"/>
    <property type="molecule type" value="Genomic_DNA"/>
</dbReference>
<keyword evidence="1" id="KW-0812">Transmembrane</keyword>
<keyword evidence="3" id="KW-1185">Reference proteome</keyword>
<name>A0ABV6URV8_9ACTN</name>